<evidence type="ECO:0000259" key="1">
    <source>
        <dbReference type="Pfam" id="PF07969"/>
    </source>
</evidence>
<proteinExistence type="predicted"/>
<evidence type="ECO:0000313" key="3">
    <source>
        <dbReference type="Proteomes" id="UP000237752"/>
    </source>
</evidence>
<dbReference type="Proteomes" id="UP000237752">
    <property type="component" value="Unassembled WGS sequence"/>
</dbReference>
<dbReference type="SUPFAM" id="SSF51338">
    <property type="entry name" value="Composite domain of metallo-dependent hydrolases"/>
    <property type="match status" value="1"/>
</dbReference>
<gene>
    <name evidence="2" type="ORF">CLV47_101275</name>
</gene>
<feature type="domain" description="Amidohydrolase 3" evidence="1">
    <location>
        <begin position="45"/>
        <end position="554"/>
    </location>
</feature>
<dbReference type="AlphaFoldDB" id="A0A2T1A6C7"/>
<dbReference type="Pfam" id="PF07969">
    <property type="entry name" value="Amidohydro_3"/>
    <property type="match status" value="1"/>
</dbReference>
<dbReference type="Gene3D" id="3.20.20.140">
    <property type="entry name" value="Metal-dependent hydrolases"/>
    <property type="match status" value="1"/>
</dbReference>
<dbReference type="EMBL" id="PVUE01000001">
    <property type="protein sequence ID" value="PRZ44150.1"/>
    <property type="molecule type" value="Genomic_DNA"/>
</dbReference>
<reference evidence="2 3" key="1">
    <citation type="submission" date="2018-03" db="EMBL/GenBank/DDBJ databases">
        <title>Genomic Encyclopedia of Archaeal and Bacterial Type Strains, Phase II (KMG-II): from individual species to whole genera.</title>
        <authorList>
            <person name="Goeker M."/>
        </authorList>
    </citation>
    <scope>NUCLEOTIDE SEQUENCE [LARGE SCALE GENOMIC DNA]</scope>
    <source>
        <strain evidence="2 3">DSM 100065</strain>
    </source>
</reference>
<dbReference type="InterPro" id="IPR013108">
    <property type="entry name" value="Amidohydro_3"/>
</dbReference>
<evidence type="ECO:0000313" key="2">
    <source>
        <dbReference type="EMBL" id="PRZ44150.1"/>
    </source>
</evidence>
<accession>A0A2T1A6C7</accession>
<dbReference type="RefSeq" id="WP_106347198.1">
    <property type="nucleotide sequence ID" value="NZ_PVUE01000001.1"/>
</dbReference>
<organism evidence="2 3">
    <name type="scientific">Antricoccus suffuscus</name>
    <dbReference type="NCBI Taxonomy" id="1629062"/>
    <lineage>
        <taxon>Bacteria</taxon>
        <taxon>Bacillati</taxon>
        <taxon>Actinomycetota</taxon>
        <taxon>Actinomycetes</taxon>
        <taxon>Geodermatophilales</taxon>
        <taxon>Antricoccaceae</taxon>
        <taxon>Antricoccus</taxon>
    </lineage>
</organism>
<dbReference type="PANTHER" id="PTHR11647:SF1">
    <property type="entry name" value="COLLAPSIN RESPONSE MEDIATOR PROTEIN"/>
    <property type="match status" value="1"/>
</dbReference>
<comment type="caution">
    <text evidence="2">The sequence shown here is derived from an EMBL/GenBank/DDBJ whole genome shotgun (WGS) entry which is preliminary data.</text>
</comment>
<dbReference type="CDD" id="cd01297">
    <property type="entry name" value="D-aminoacylase"/>
    <property type="match status" value="1"/>
</dbReference>
<dbReference type="InterPro" id="IPR011059">
    <property type="entry name" value="Metal-dep_hydrolase_composite"/>
</dbReference>
<sequence length="574" mass="61653">MTEFDLVIRGGTIIDGSGSEGFTGDVAVTGGKIAEVGTVNGKGKREIDAAGAVVAPGFVDIHTHYDGQATWDSYLQPTSWHGVTTVIMGNCGVGFAPAQPADHQRLIQLMEGVEDIPGVALTEGLSWDWETFPEFLDALEKNPHDVDFAAQVPHAALRVRAMGNRAAAHEIATEEEVAMMAKLAAEAIEAGAIGFSTSRTLNHKSVTGELTPSYRAGVEELVAIARAIGETGAGVLQLVSDLPVKEEAEFELVTKMLEASGRPMSLSLAQGGPDPDKYRSILAFITEMNEQGHTLRGQAAARAIGIIQGLECTLHPFMLNPVWKELSHLPVPEQAAKMADPGVKARMLAAQTDEKDPNLIGGALIDLYSHMVYLADPPDYEPDLKTQSLENRAIAEGRTPEDIAYDILVSDEGRGKIYAPLLNYGHGNLDGVREMLTHPHTIPGLSDGGAHVGTICDGSFPTTLLQYWARDRSHGKIDLPFVIARQARGTAEAVGLLDRGLLQPGYKADINIIDMDALHLYRPSVRYDLPAGGRRLLQRADGYRHTFVSGVETYHDGEATGELPGKLVRGAQTV</sequence>
<dbReference type="GO" id="GO:0005829">
    <property type="term" value="C:cytosol"/>
    <property type="evidence" value="ECO:0007669"/>
    <property type="project" value="TreeGrafter"/>
</dbReference>
<dbReference type="PANTHER" id="PTHR11647">
    <property type="entry name" value="HYDRANTOINASE/DIHYDROPYRIMIDINASE FAMILY MEMBER"/>
    <property type="match status" value="1"/>
</dbReference>
<dbReference type="InterPro" id="IPR050378">
    <property type="entry name" value="Metallo-dep_Hydrolases_sf"/>
</dbReference>
<dbReference type="OrthoDB" id="9766983at2"/>
<keyword evidence="3" id="KW-1185">Reference proteome</keyword>
<dbReference type="GO" id="GO:0016812">
    <property type="term" value="F:hydrolase activity, acting on carbon-nitrogen (but not peptide) bonds, in cyclic amides"/>
    <property type="evidence" value="ECO:0007669"/>
    <property type="project" value="TreeGrafter"/>
</dbReference>
<protein>
    <submittedName>
        <fullName evidence="2">N-acyl-D-aspartate/D-glutamate deacylase</fullName>
    </submittedName>
</protein>
<dbReference type="SUPFAM" id="SSF51556">
    <property type="entry name" value="Metallo-dependent hydrolases"/>
    <property type="match status" value="1"/>
</dbReference>
<dbReference type="InterPro" id="IPR032466">
    <property type="entry name" value="Metal_Hydrolase"/>
</dbReference>
<name>A0A2T1A6C7_9ACTN</name>